<evidence type="ECO:0000313" key="1">
    <source>
        <dbReference type="EMBL" id="GAA4940654.1"/>
    </source>
</evidence>
<accession>A0AAV3U160</accession>
<dbReference type="Proteomes" id="UP001409585">
    <property type="component" value="Unassembled WGS sequence"/>
</dbReference>
<gene>
    <name evidence="1" type="ORF">GCM10025791_18750</name>
</gene>
<organism evidence="1 2">
    <name type="scientific">Halioxenophilus aromaticivorans</name>
    <dbReference type="NCBI Taxonomy" id="1306992"/>
    <lineage>
        <taxon>Bacteria</taxon>
        <taxon>Pseudomonadati</taxon>
        <taxon>Pseudomonadota</taxon>
        <taxon>Gammaproteobacteria</taxon>
        <taxon>Alteromonadales</taxon>
        <taxon>Alteromonadaceae</taxon>
        <taxon>Halioxenophilus</taxon>
    </lineage>
</organism>
<protein>
    <submittedName>
        <fullName evidence="1">Uncharacterized protein</fullName>
    </submittedName>
</protein>
<reference evidence="2" key="1">
    <citation type="journal article" date="2019" name="Int. J. Syst. Evol. Microbiol.">
        <title>The Global Catalogue of Microorganisms (GCM) 10K type strain sequencing project: providing services to taxonomists for standard genome sequencing and annotation.</title>
        <authorList>
            <consortium name="The Broad Institute Genomics Platform"/>
            <consortium name="The Broad Institute Genome Sequencing Center for Infectious Disease"/>
            <person name="Wu L."/>
            <person name="Ma J."/>
        </authorList>
    </citation>
    <scope>NUCLEOTIDE SEQUENCE [LARGE SCALE GENOMIC DNA]</scope>
    <source>
        <strain evidence="2">JCM 19134</strain>
    </source>
</reference>
<keyword evidence="2" id="KW-1185">Reference proteome</keyword>
<proteinExistence type="predicted"/>
<name>A0AAV3U160_9ALTE</name>
<evidence type="ECO:0000313" key="2">
    <source>
        <dbReference type="Proteomes" id="UP001409585"/>
    </source>
</evidence>
<sequence>MKKIFRFPVAPAPRPRAFWLLLGFQLLGLVLLPINNAYGQTSQPDNTPLLDVDIGLFDPNVPKDAAKHRSAGIQPLVRQAESRYLPFVLLQTLNARGEWGVVRVRAMAGNQAPQNSPAGLAHNVTETEFSPLLITGVIEQSDGEYLRLTIRAVDSTNREWLNQQYSAMAVEENYEQTKQDPFQGLFNRIAADLQNVKATLSAAQIQAINEIAVLRYGARLSPATFTEYLTQDESGLLQLTRLPSKQDPMLQRVLKIRQYEYLFIDTENDQYQRLFTQMKNKYTLWRQYRREMAIYLRQEEAAAKDQKYPFQRGTLPSMKHVYGDYVWFRTQEQYINELSQGFNNEVLPTVLEVNDSLVTLSGDLDAKYEQWQSILQSLFELERGEIAN</sequence>
<dbReference type="AlphaFoldDB" id="A0AAV3U160"/>
<comment type="caution">
    <text evidence="1">The sequence shown here is derived from an EMBL/GenBank/DDBJ whole genome shotgun (WGS) entry which is preliminary data.</text>
</comment>
<dbReference type="EMBL" id="BAABLX010000011">
    <property type="protein sequence ID" value="GAA4940654.1"/>
    <property type="molecule type" value="Genomic_DNA"/>
</dbReference>
<dbReference type="RefSeq" id="WP_345420652.1">
    <property type="nucleotide sequence ID" value="NZ_AP031496.1"/>
</dbReference>